<evidence type="ECO:0000256" key="1">
    <source>
        <dbReference type="SAM" id="MobiDB-lite"/>
    </source>
</evidence>
<proteinExistence type="predicted"/>
<dbReference type="AlphaFoldDB" id="A0A9Q0APG0"/>
<feature type="compositionally biased region" description="Polar residues" evidence="1">
    <location>
        <begin position="73"/>
        <end position="86"/>
    </location>
</feature>
<reference evidence="2" key="1">
    <citation type="submission" date="2021-03" db="EMBL/GenBank/DDBJ databases">
        <title>Revisited historic fungal species revealed as producer of novel bioactive compounds through whole genome sequencing and comparative genomics.</title>
        <authorList>
            <person name="Vignolle G.A."/>
            <person name="Hochenegger N."/>
            <person name="Mach R.L."/>
            <person name="Mach-Aigner A.R."/>
            <person name="Javad Rahimi M."/>
            <person name="Salim K.A."/>
            <person name="Chan C.M."/>
            <person name="Lim L.B.L."/>
            <person name="Cai F."/>
            <person name="Druzhinina I.S."/>
            <person name="U'Ren J.M."/>
            <person name="Derntl C."/>
        </authorList>
    </citation>
    <scope>NUCLEOTIDE SEQUENCE</scope>
    <source>
        <strain evidence="2">TUCIM 5799</strain>
    </source>
</reference>
<comment type="caution">
    <text evidence="2">The sequence shown here is derived from an EMBL/GenBank/DDBJ whole genome shotgun (WGS) entry which is preliminary data.</text>
</comment>
<dbReference type="EMBL" id="JAFIMR010000015">
    <property type="protein sequence ID" value="KAI1869555.1"/>
    <property type="molecule type" value="Genomic_DNA"/>
</dbReference>
<keyword evidence="3" id="KW-1185">Reference proteome</keyword>
<accession>A0A9Q0APG0</accession>
<gene>
    <name evidence="2" type="ORF">JX265_006645</name>
</gene>
<evidence type="ECO:0000313" key="2">
    <source>
        <dbReference type="EMBL" id="KAI1869555.1"/>
    </source>
</evidence>
<name>A0A9Q0APG0_9PEZI</name>
<dbReference type="Proteomes" id="UP000829685">
    <property type="component" value="Unassembled WGS sequence"/>
</dbReference>
<organism evidence="2 3">
    <name type="scientific">Neoarthrinium moseri</name>
    <dbReference type="NCBI Taxonomy" id="1658444"/>
    <lineage>
        <taxon>Eukaryota</taxon>
        <taxon>Fungi</taxon>
        <taxon>Dikarya</taxon>
        <taxon>Ascomycota</taxon>
        <taxon>Pezizomycotina</taxon>
        <taxon>Sordariomycetes</taxon>
        <taxon>Xylariomycetidae</taxon>
        <taxon>Amphisphaeriales</taxon>
        <taxon>Apiosporaceae</taxon>
        <taxon>Neoarthrinium</taxon>
    </lineage>
</organism>
<feature type="region of interest" description="Disordered" evidence="1">
    <location>
        <begin position="59"/>
        <end position="86"/>
    </location>
</feature>
<protein>
    <submittedName>
        <fullName evidence="2">Uncharacterized protein</fullName>
    </submittedName>
</protein>
<sequence>MLSGPTSKDEQTDLNSSYSLTVFASGSEQRYKEFQIGHFEDLVHSRDDRHLIIRLQVRGRRGSASEPSRRPSLAQSQPRRISHSLTTTESSLDIRYLAVKFSRREDFQRFLETWNQAHSSDEYSGIPYPEDILELPVPQDAATFSSHLSSEPLRPPGLSILPITEEYDAPALSINIFHYDHAPDTATDALVRVLSQDEELIILYSQATKRLGQREFTLYHRRLLKLFLRDLETEAANISSRFHLAAQFLRCRDQRDHVTLKIWRYFSSPPAADTDGSNNHQVIEHILDQETREGHRLTKPLDPPLQAPSFSGLDLHSDCDTSDEDTDTYIQLDRSEDINWFIASFADEPAFLEFKSNIRYWINPPSTIQKALLTGSKQVLSRYLQKDFDDVLADSDYHWVQELKEIGCTPDEIADILLEQSRDSPWILFEPQPVEAMDVTPGKHIPSCVHRILDPLTTVLNVETMQDKHPQFERLVQELCGLAGISPLSKDRETWNGFVEFYENDKSKVASALPSDAANSYDSQALLMLPRLIRATEKLYIALGHVQMAGLCCDSFTMLVQNDIDQNVIVMKRIYLTLVTYLLELLRGLSSGDTLNTYREGSRDYATDLPTIFNQLFDSAISTCIQKELWKATDANAALHYCSLATQVLCLAFLSYSQAHVGPLRPFFLDTPLLQVTMLGVGSTAAEQYGAVEASLANLSCVGDMLQSPVLAFRWIEPRVAPQETNQSQQFDLDANAEDMIDTWGPGKLIMEKDRSRILGILLGGGIIHAMATEDDALFHWSPSGVEQYDLCKSFDAKSHILVGATVSVNARCSRNEDEWWRKSCRSLKTLGTCPTYWAQEERQIGMQTGNIVLVQANVTWRKWQGRTLKQLKLAQTDEHLVAFLEDPWGLQVSFCTGVSRRVALREMIADLLPVFARAAVNRRDCRIWSELETTHRVFDFFKKDAKSIRHWLLTLPDDHGQYILQLIRQILGTLQDTGVGRESKQLTVAWPHESDLQKCFQIPCRRESSWVGFLADSEDSATFAYMTTRCLETDRIKCEGSNTCWRNAVPLLETAVLRLQAVLTSQASTTVVLQHKEIYYLKKMDGLFYVKAQRPVVPTGTMELVVWPSISPQNIQTRVVSLLRVRNDWKQRELRERTAQELAWAEEVAVYTLI</sequence>
<evidence type="ECO:0000313" key="3">
    <source>
        <dbReference type="Proteomes" id="UP000829685"/>
    </source>
</evidence>